<protein>
    <recommendedName>
        <fullName evidence="4">Kinesin motor domain-containing protein</fullName>
    </recommendedName>
</protein>
<dbReference type="Proteomes" id="UP000078046">
    <property type="component" value="Unassembled WGS sequence"/>
</dbReference>
<name>A0A177APP3_9BILA</name>
<evidence type="ECO:0000313" key="6">
    <source>
        <dbReference type="Proteomes" id="UP000078046"/>
    </source>
</evidence>
<dbReference type="OrthoDB" id="2403182at2759"/>
<keyword evidence="1" id="KW-0547">Nucleotide-binding</keyword>
<evidence type="ECO:0000256" key="3">
    <source>
        <dbReference type="PROSITE-ProRule" id="PRU00283"/>
    </source>
</evidence>
<keyword evidence="6" id="KW-1185">Reference proteome</keyword>
<feature type="domain" description="Kinesin motor" evidence="4">
    <location>
        <begin position="1"/>
        <end position="116"/>
    </location>
</feature>
<organism evidence="5 6">
    <name type="scientific">Intoshia linei</name>
    <dbReference type="NCBI Taxonomy" id="1819745"/>
    <lineage>
        <taxon>Eukaryota</taxon>
        <taxon>Metazoa</taxon>
        <taxon>Spiralia</taxon>
        <taxon>Lophotrochozoa</taxon>
        <taxon>Mesozoa</taxon>
        <taxon>Orthonectida</taxon>
        <taxon>Rhopaluridae</taxon>
        <taxon>Intoshia</taxon>
    </lineage>
</organism>
<keyword evidence="2" id="KW-0067">ATP-binding</keyword>
<dbReference type="PROSITE" id="PS50067">
    <property type="entry name" value="KINESIN_MOTOR_2"/>
    <property type="match status" value="1"/>
</dbReference>
<sequence length="116" mass="14050">MNGYLILDDDQVLSEKQRNYGSCKKRAETPKNKHKHDNNYLEIEDRNVKYSFFVSYFEIYNNSVFDLLHRSNSFKDFYKVIKRENFHRNSKLTHLFKSNFEQSCKIRILVCESSQH</sequence>
<reference evidence="5 6" key="1">
    <citation type="submission" date="2016-04" db="EMBL/GenBank/DDBJ databases">
        <title>The genome of Intoshia linei affirms orthonectids as highly simplified spiralians.</title>
        <authorList>
            <person name="Mikhailov K.V."/>
            <person name="Slusarev G.S."/>
            <person name="Nikitin M.A."/>
            <person name="Logacheva M.D."/>
            <person name="Penin A."/>
            <person name="Aleoshin V."/>
            <person name="Panchin Y.V."/>
        </authorList>
    </citation>
    <scope>NUCLEOTIDE SEQUENCE [LARGE SCALE GENOMIC DNA]</scope>
    <source>
        <strain evidence="5">Intl2013</strain>
        <tissue evidence="5">Whole animal</tissue>
    </source>
</reference>
<comment type="caution">
    <text evidence="5">The sequence shown here is derived from an EMBL/GenBank/DDBJ whole genome shotgun (WGS) entry which is preliminary data.</text>
</comment>
<evidence type="ECO:0000313" key="5">
    <source>
        <dbReference type="EMBL" id="OAF63958.1"/>
    </source>
</evidence>
<evidence type="ECO:0000259" key="4">
    <source>
        <dbReference type="PROSITE" id="PS50067"/>
    </source>
</evidence>
<proteinExistence type="inferred from homology"/>
<dbReference type="GO" id="GO:0003777">
    <property type="term" value="F:microtubule motor activity"/>
    <property type="evidence" value="ECO:0007669"/>
    <property type="project" value="InterPro"/>
</dbReference>
<comment type="similarity">
    <text evidence="3">Belongs to the TRAFAC class myosin-kinesin ATPase superfamily. Kinesin family.</text>
</comment>
<dbReference type="InterPro" id="IPR001752">
    <property type="entry name" value="Kinesin_motor_dom"/>
</dbReference>
<accession>A0A177APP3</accession>
<evidence type="ECO:0000256" key="1">
    <source>
        <dbReference type="ARBA" id="ARBA00022741"/>
    </source>
</evidence>
<dbReference type="GO" id="GO:0005524">
    <property type="term" value="F:ATP binding"/>
    <property type="evidence" value="ECO:0007669"/>
    <property type="project" value="UniProtKB-KW"/>
</dbReference>
<dbReference type="EMBL" id="LWCA01002294">
    <property type="protein sequence ID" value="OAF63958.1"/>
    <property type="molecule type" value="Genomic_DNA"/>
</dbReference>
<gene>
    <name evidence="5" type="ORF">A3Q56_08330</name>
</gene>
<comment type="caution">
    <text evidence="3">Lacks conserved residue(s) required for the propagation of feature annotation.</text>
</comment>
<evidence type="ECO:0000256" key="2">
    <source>
        <dbReference type="ARBA" id="ARBA00022840"/>
    </source>
</evidence>
<dbReference type="GO" id="GO:0007018">
    <property type="term" value="P:microtubule-based movement"/>
    <property type="evidence" value="ECO:0007669"/>
    <property type="project" value="InterPro"/>
</dbReference>
<dbReference type="Gene3D" id="3.40.850.10">
    <property type="entry name" value="Kinesin motor domain"/>
    <property type="match status" value="1"/>
</dbReference>
<dbReference type="GO" id="GO:0008017">
    <property type="term" value="F:microtubule binding"/>
    <property type="evidence" value="ECO:0007669"/>
    <property type="project" value="InterPro"/>
</dbReference>
<dbReference type="InterPro" id="IPR027417">
    <property type="entry name" value="P-loop_NTPase"/>
</dbReference>
<dbReference type="AlphaFoldDB" id="A0A177APP3"/>
<dbReference type="SUPFAM" id="SSF52540">
    <property type="entry name" value="P-loop containing nucleoside triphosphate hydrolases"/>
    <property type="match status" value="1"/>
</dbReference>
<dbReference type="InterPro" id="IPR036961">
    <property type="entry name" value="Kinesin_motor_dom_sf"/>
</dbReference>